<evidence type="ECO:0000313" key="3">
    <source>
        <dbReference type="EMBL" id="KAF7506572.1"/>
    </source>
</evidence>
<evidence type="ECO:0000313" key="4">
    <source>
        <dbReference type="Proteomes" id="UP000606974"/>
    </source>
</evidence>
<dbReference type="AlphaFoldDB" id="A0A8H7AGG1"/>
<dbReference type="InterPro" id="IPR000210">
    <property type="entry name" value="BTB/POZ_dom"/>
</dbReference>
<protein>
    <recommendedName>
        <fullName evidence="2">BTB domain-containing protein</fullName>
    </recommendedName>
</protein>
<feature type="region of interest" description="Disordered" evidence="1">
    <location>
        <begin position="667"/>
        <end position="688"/>
    </location>
</feature>
<name>A0A8H7AGG1_9EURO</name>
<dbReference type="PANTHER" id="PTHR47369">
    <property type="entry name" value="BTB/POZ DOMAIN-CONTAINING PROTEIN"/>
    <property type="match status" value="1"/>
</dbReference>
<feature type="region of interest" description="Disordered" evidence="1">
    <location>
        <begin position="786"/>
        <end position="880"/>
    </location>
</feature>
<accession>A0A8H7AGG1</accession>
<evidence type="ECO:0000256" key="1">
    <source>
        <dbReference type="SAM" id="MobiDB-lite"/>
    </source>
</evidence>
<organism evidence="3 4">
    <name type="scientific">Endocarpon pusillum</name>
    <dbReference type="NCBI Taxonomy" id="364733"/>
    <lineage>
        <taxon>Eukaryota</taxon>
        <taxon>Fungi</taxon>
        <taxon>Dikarya</taxon>
        <taxon>Ascomycota</taxon>
        <taxon>Pezizomycotina</taxon>
        <taxon>Eurotiomycetes</taxon>
        <taxon>Chaetothyriomycetidae</taxon>
        <taxon>Verrucariales</taxon>
        <taxon>Verrucariaceae</taxon>
        <taxon>Endocarpon</taxon>
    </lineage>
</organism>
<feature type="compositionally biased region" description="Polar residues" evidence="1">
    <location>
        <begin position="845"/>
        <end position="868"/>
    </location>
</feature>
<feature type="compositionally biased region" description="Polar residues" evidence="1">
    <location>
        <begin position="103"/>
        <end position="125"/>
    </location>
</feature>
<feature type="compositionally biased region" description="Polar residues" evidence="1">
    <location>
        <begin position="68"/>
        <end position="87"/>
    </location>
</feature>
<dbReference type="InterPro" id="IPR011333">
    <property type="entry name" value="SKP1/BTB/POZ_sf"/>
</dbReference>
<dbReference type="SUPFAM" id="SSF54695">
    <property type="entry name" value="POZ domain"/>
    <property type="match status" value="1"/>
</dbReference>
<dbReference type="OrthoDB" id="6359943at2759"/>
<feature type="region of interest" description="Disordered" evidence="1">
    <location>
        <begin position="26"/>
        <end position="197"/>
    </location>
</feature>
<dbReference type="Gene3D" id="3.30.710.10">
    <property type="entry name" value="Potassium Channel Kv1.1, Chain A"/>
    <property type="match status" value="1"/>
</dbReference>
<evidence type="ECO:0000259" key="2">
    <source>
        <dbReference type="PROSITE" id="PS50097"/>
    </source>
</evidence>
<feature type="compositionally biased region" description="Polar residues" evidence="1">
    <location>
        <begin position="182"/>
        <end position="197"/>
    </location>
</feature>
<comment type="caution">
    <text evidence="3">The sequence shown here is derived from an EMBL/GenBank/DDBJ whole genome shotgun (WGS) entry which is preliminary data.</text>
</comment>
<keyword evidence="4" id="KW-1185">Reference proteome</keyword>
<feature type="compositionally biased region" description="Low complexity" evidence="1">
    <location>
        <begin position="126"/>
        <end position="147"/>
    </location>
</feature>
<dbReference type="Proteomes" id="UP000606974">
    <property type="component" value="Unassembled WGS sequence"/>
</dbReference>
<dbReference type="SMART" id="SM00225">
    <property type="entry name" value="BTB"/>
    <property type="match status" value="1"/>
</dbReference>
<feature type="compositionally biased region" description="Polar residues" evidence="1">
    <location>
        <begin position="148"/>
        <end position="161"/>
    </location>
</feature>
<gene>
    <name evidence="3" type="ORF">GJ744_011609</name>
</gene>
<dbReference type="PANTHER" id="PTHR47369:SF1">
    <property type="entry name" value="BTB_POZ DOMAIN-CONTAINING PROTEIN"/>
    <property type="match status" value="1"/>
</dbReference>
<feature type="compositionally biased region" description="Pro residues" evidence="1">
    <location>
        <begin position="90"/>
        <end position="101"/>
    </location>
</feature>
<dbReference type="EMBL" id="JAACFV010000084">
    <property type="protein sequence ID" value="KAF7506572.1"/>
    <property type="molecule type" value="Genomic_DNA"/>
</dbReference>
<reference evidence="3" key="1">
    <citation type="submission" date="2020-02" db="EMBL/GenBank/DDBJ databases">
        <authorList>
            <person name="Palmer J.M."/>
        </authorList>
    </citation>
    <scope>NUCLEOTIDE SEQUENCE</scope>
    <source>
        <strain evidence="3">EPUS1.4</strain>
        <tissue evidence="3">Thallus</tissue>
    </source>
</reference>
<sequence length="969" mass="107016">MAGAGRSDDIDSDGTLRDILADLVSTQVESSTRSPPPQADCSWILPPYSPLPPHASSNSPRLPPSPMPRTSSASRPAQQQIAASTSHLPAPSPAGDTPPPSSLFNTPSRSIFSSGPPTASVSANTAQASLSPAGPSSSSRPLAALSATNAGSSRRNTSRSSDLPPVPVPIRRRNLQKDVDDPSTTQFTTNDSPQNSMSTTLSKLFAADNATPQNMSRDVSYFRSLSSPKSNGDVSTLSRHLLQRGLLDGRYSDITIHAFGSSYRLHRLLLDRVPFFSSAFSGPWAESSAREMTLHPEDIDSNITKAAFELALKRVYGCYLPADEEQEAVGLLATSCWLDMSNMVDSSVDILLRQMQPSKLDSLIKLVTSNYYGKAGDRILASAKAMLCREGWEMAYEYWDNIPSEIVREVVGGDPFFVPGEWERWYLALRLLNRRLKARAIEAGLISASGRYLQPKPTTLNFFAVRFDTTYRRDLMVSGRGSAEKDESWIGLYTSPDIAPLLVLLDEGIHYVHLRFEQLQRIRQQKDIFAVPVLPEKVIFDSLWMSMELRQRVVNAQEGEMELGLSKEAEQQDEEEYHSSREIESSPRKGKQPESHMQQELEMESGSWDGNGKPRKFWIPTSDSSSVMGGASETYLTATSNGGSGWSPHMSRLSASLEPADVQWAADFTASGGDGPPGTSNSNHNDRCSIPRYSHYPPFRFSAEFPNPRTLKEKKRVYSQTVWYAGSMWNLYIQRVNTSKHQQLGIYLHRAKDKEPSDDPLALLASATVDDRIGHLEREMLMRRNNERRHQSWRSSNTTVGPEGEMEDDVSVSGDNDASLVGEVESAARRDGGMSGRPVTLARAQKTSQTPDSGAPASLSQRQASSHVIDSEEEDEERFKTGKKFNVSAMPPYVDGRPTIKTYFKIYSPSRAGRMLSVYESAPDKFNFSQSWGWKSSQMVLEDGITGLDGMAKSGKDGKLRYMVVIGNI</sequence>
<feature type="region of interest" description="Disordered" evidence="1">
    <location>
        <begin position="564"/>
        <end position="627"/>
    </location>
</feature>
<feature type="domain" description="BTB" evidence="2">
    <location>
        <begin position="252"/>
        <end position="324"/>
    </location>
</feature>
<dbReference type="PROSITE" id="PS50097">
    <property type="entry name" value="BTB"/>
    <property type="match status" value="1"/>
</dbReference>
<proteinExistence type="predicted"/>
<feature type="compositionally biased region" description="Basic and acidic residues" evidence="1">
    <location>
        <begin position="577"/>
        <end position="599"/>
    </location>
</feature>